<dbReference type="EMBL" id="JAACJK010000006">
    <property type="protein sequence ID" value="KAF5339773.1"/>
    <property type="molecule type" value="Genomic_DNA"/>
</dbReference>
<dbReference type="OrthoDB" id="3250770at2759"/>
<organism evidence="5 6">
    <name type="scientific">Ephemerocybe angulata</name>
    <dbReference type="NCBI Taxonomy" id="980116"/>
    <lineage>
        <taxon>Eukaryota</taxon>
        <taxon>Fungi</taxon>
        <taxon>Dikarya</taxon>
        <taxon>Basidiomycota</taxon>
        <taxon>Agaricomycotina</taxon>
        <taxon>Agaricomycetes</taxon>
        <taxon>Agaricomycetidae</taxon>
        <taxon>Agaricales</taxon>
        <taxon>Agaricineae</taxon>
        <taxon>Psathyrellaceae</taxon>
        <taxon>Ephemerocybe</taxon>
    </lineage>
</organism>
<evidence type="ECO:0000313" key="5">
    <source>
        <dbReference type="EMBL" id="KAF5339773.1"/>
    </source>
</evidence>
<evidence type="ECO:0000259" key="4">
    <source>
        <dbReference type="Pfam" id="PF10342"/>
    </source>
</evidence>
<feature type="region of interest" description="Disordered" evidence="2">
    <location>
        <begin position="235"/>
        <end position="285"/>
    </location>
</feature>
<evidence type="ECO:0000256" key="3">
    <source>
        <dbReference type="SAM" id="SignalP"/>
    </source>
</evidence>
<dbReference type="Proteomes" id="UP000541558">
    <property type="component" value="Unassembled WGS sequence"/>
</dbReference>
<dbReference type="Pfam" id="PF10342">
    <property type="entry name" value="Kre9_KNH"/>
    <property type="match status" value="1"/>
</dbReference>
<evidence type="ECO:0000313" key="6">
    <source>
        <dbReference type="Proteomes" id="UP000541558"/>
    </source>
</evidence>
<protein>
    <recommendedName>
        <fullName evidence="4">Yeast cell wall synthesis Kre9/Knh1-like N-terminal domain-containing protein</fullName>
    </recommendedName>
</protein>
<sequence length="306" mass="32429">MYPWIYLLFFCALTSVSARLSPTRPAENTLHASGSSLSIAWVDDTHRPSLNDTGLVQIDLYAGNTTFVVTLATNVEPKSLGLTVTIPVDLPFSIADYTLRFITRTPAMTVYSAGFLIVSASGPSIVMESNDSPSLPSDPIPRTITVTKTSVATPTVQRVISLTTVTLTSVPSFPTSGVSLVPLPPDLEPALESTFVEITDSSITLAPDSLIAQGLTTDFTTVRAYPVFISRFASSSPAPTLSTSSFDAPNANTTTGSASTSGSTPTMSTSIAKPSSLKDTKSSGQRTICSPFTYTMLLLFLVIIYM</sequence>
<evidence type="ECO:0000256" key="1">
    <source>
        <dbReference type="ARBA" id="ARBA00022729"/>
    </source>
</evidence>
<reference evidence="5 6" key="1">
    <citation type="journal article" date="2020" name="ISME J.">
        <title>Uncovering the hidden diversity of litter-decomposition mechanisms in mushroom-forming fungi.</title>
        <authorList>
            <person name="Floudas D."/>
            <person name="Bentzer J."/>
            <person name="Ahren D."/>
            <person name="Johansson T."/>
            <person name="Persson P."/>
            <person name="Tunlid A."/>
        </authorList>
    </citation>
    <scope>NUCLEOTIDE SEQUENCE [LARGE SCALE GENOMIC DNA]</scope>
    <source>
        <strain evidence="5 6">CBS 175.51</strain>
    </source>
</reference>
<gene>
    <name evidence="5" type="ORF">D9611_009055</name>
</gene>
<name>A0A8H5CFE0_9AGAR</name>
<proteinExistence type="predicted"/>
<feature type="domain" description="Yeast cell wall synthesis Kre9/Knh1-like N-terminal" evidence="4">
    <location>
        <begin position="25"/>
        <end position="115"/>
    </location>
</feature>
<feature type="compositionally biased region" description="Low complexity" evidence="2">
    <location>
        <begin position="235"/>
        <end position="270"/>
    </location>
</feature>
<keyword evidence="1 3" id="KW-0732">Signal</keyword>
<accession>A0A8H5CFE0</accession>
<comment type="caution">
    <text evidence="5">The sequence shown here is derived from an EMBL/GenBank/DDBJ whole genome shotgun (WGS) entry which is preliminary data.</text>
</comment>
<evidence type="ECO:0000256" key="2">
    <source>
        <dbReference type="SAM" id="MobiDB-lite"/>
    </source>
</evidence>
<dbReference type="AlphaFoldDB" id="A0A8H5CFE0"/>
<feature type="signal peptide" evidence="3">
    <location>
        <begin position="1"/>
        <end position="18"/>
    </location>
</feature>
<dbReference type="InterPro" id="IPR018466">
    <property type="entry name" value="Kre9/Knh1-like_N"/>
</dbReference>
<keyword evidence="6" id="KW-1185">Reference proteome</keyword>
<feature type="chain" id="PRO_5033986287" description="Yeast cell wall synthesis Kre9/Knh1-like N-terminal domain-containing protein" evidence="3">
    <location>
        <begin position="19"/>
        <end position="306"/>
    </location>
</feature>